<dbReference type="AlphaFoldDB" id="A0A067DTE6"/>
<protein>
    <recommendedName>
        <fullName evidence="4">GS catalytic domain-containing protein</fullName>
    </recommendedName>
</protein>
<feature type="domain" description="GS catalytic" evidence="4">
    <location>
        <begin position="1"/>
        <end position="256"/>
    </location>
</feature>
<evidence type="ECO:0000259" key="4">
    <source>
        <dbReference type="PROSITE" id="PS51987"/>
    </source>
</evidence>
<accession>A0A067DTE6</accession>
<comment type="similarity">
    <text evidence="2 3">Belongs to the glutamine synthetase family.</text>
</comment>
<dbReference type="SUPFAM" id="SSF55931">
    <property type="entry name" value="Glutamine synthetase/guanido kinase"/>
    <property type="match status" value="1"/>
</dbReference>
<dbReference type="Pfam" id="PF00120">
    <property type="entry name" value="Gln-synt_C"/>
    <property type="match status" value="1"/>
</dbReference>
<keyword evidence="1" id="KW-0436">Ligase</keyword>
<feature type="non-terminal residue" evidence="5">
    <location>
        <position position="1"/>
    </location>
</feature>
<sequence>LHAEAGKGQFEIALGHTVAAKAADNLIFTREVLRAVARKHGLLATFVPKFALDDIGSGSHVHLSLWQNGENVFMASDSSSKHGMSSVGEKFMAGVLHHLSSILAFTAPVPNSYDRIQPNTWSGAYQCWGKENREAPLRTACPPGVKDGVVSNFELKSFDGCANPHLGLAAIIASGIDGLRRLCLPEPIDANPASLDGKLQRLPTSLSESVQALEKDDILRDMIGEKLLIAIKGIRKAEINYYSLNKDAYKQLIHRY</sequence>
<dbReference type="Proteomes" id="UP000027120">
    <property type="component" value="Unassembled WGS sequence"/>
</dbReference>
<name>A0A067DTE6_CITSI</name>
<dbReference type="Gene3D" id="3.30.590.10">
    <property type="entry name" value="Glutamine synthetase/guanido kinase, catalytic domain"/>
    <property type="match status" value="1"/>
</dbReference>
<dbReference type="STRING" id="2711.A0A067DTE6"/>
<evidence type="ECO:0000256" key="2">
    <source>
        <dbReference type="PROSITE-ProRule" id="PRU01331"/>
    </source>
</evidence>
<evidence type="ECO:0000313" key="5">
    <source>
        <dbReference type="EMBL" id="KDO42297.1"/>
    </source>
</evidence>
<reference evidence="5 6" key="1">
    <citation type="submission" date="2014-04" db="EMBL/GenBank/DDBJ databases">
        <authorList>
            <consortium name="International Citrus Genome Consortium"/>
            <person name="Gmitter F."/>
            <person name="Chen C."/>
            <person name="Farmerie W."/>
            <person name="Harkins T."/>
            <person name="Desany B."/>
            <person name="Mohiuddin M."/>
            <person name="Kodira C."/>
            <person name="Borodovsky M."/>
            <person name="Lomsadze A."/>
            <person name="Burns P."/>
            <person name="Jenkins J."/>
            <person name="Prochnik S."/>
            <person name="Shu S."/>
            <person name="Chapman J."/>
            <person name="Pitluck S."/>
            <person name="Schmutz J."/>
            <person name="Rokhsar D."/>
        </authorList>
    </citation>
    <scope>NUCLEOTIDE SEQUENCE</scope>
</reference>
<evidence type="ECO:0000256" key="1">
    <source>
        <dbReference type="ARBA" id="ARBA00022598"/>
    </source>
</evidence>
<proteinExistence type="inferred from homology"/>
<dbReference type="InterPro" id="IPR014746">
    <property type="entry name" value="Gln_synth/guanido_kin_cat_dom"/>
</dbReference>
<dbReference type="GO" id="GO:0004356">
    <property type="term" value="F:glutamine synthetase activity"/>
    <property type="evidence" value="ECO:0007669"/>
    <property type="project" value="InterPro"/>
</dbReference>
<dbReference type="SMART" id="SM01230">
    <property type="entry name" value="Gln-synt_C"/>
    <property type="match status" value="1"/>
</dbReference>
<evidence type="ECO:0000313" key="6">
    <source>
        <dbReference type="Proteomes" id="UP000027120"/>
    </source>
</evidence>
<keyword evidence="6" id="KW-1185">Reference proteome</keyword>
<dbReference type="PROSITE" id="PS51987">
    <property type="entry name" value="GS_CATALYTIC"/>
    <property type="match status" value="1"/>
</dbReference>
<organism evidence="5 6">
    <name type="scientific">Citrus sinensis</name>
    <name type="common">Sweet orange</name>
    <name type="synonym">Citrus aurantium var. sinensis</name>
    <dbReference type="NCBI Taxonomy" id="2711"/>
    <lineage>
        <taxon>Eukaryota</taxon>
        <taxon>Viridiplantae</taxon>
        <taxon>Streptophyta</taxon>
        <taxon>Embryophyta</taxon>
        <taxon>Tracheophyta</taxon>
        <taxon>Spermatophyta</taxon>
        <taxon>Magnoliopsida</taxon>
        <taxon>eudicotyledons</taxon>
        <taxon>Gunneridae</taxon>
        <taxon>Pentapetalae</taxon>
        <taxon>rosids</taxon>
        <taxon>malvids</taxon>
        <taxon>Sapindales</taxon>
        <taxon>Rutaceae</taxon>
        <taxon>Aurantioideae</taxon>
        <taxon>Citrus</taxon>
    </lineage>
</organism>
<dbReference type="InterPro" id="IPR008146">
    <property type="entry name" value="Gln_synth_cat_dom"/>
</dbReference>
<dbReference type="GO" id="GO:0043436">
    <property type="term" value="P:oxoacid metabolic process"/>
    <property type="evidence" value="ECO:0007669"/>
    <property type="project" value="UniProtKB-ARBA"/>
</dbReference>
<gene>
    <name evidence="5" type="ORF">CISIN_1g0031941mg</name>
</gene>
<evidence type="ECO:0000256" key="3">
    <source>
        <dbReference type="RuleBase" id="RU000384"/>
    </source>
</evidence>
<dbReference type="EMBL" id="KK785497">
    <property type="protein sequence ID" value="KDO42297.1"/>
    <property type="molecule type" value="Genomic_DNA"/>
</dbReference>
<dbReference type="PANTHER" id="PTHR43785">
    <property type="entry name" value="GAMMA-GLUTAMYLPUTRESCINE SYNTHETASE"/>
    <property type="match status" value="1"/>
</dbReference>
<dbReference type="PANTHER" id="PTHR43785:SF2">
    <property type="entry name" value="TYPE-1 GLUTAMINE SYNTHETASE 1"/>
    <property type="match status" value="1"/>
</dbReference>